<dbReference type="AlphaFoldDB" id="A0A832T8V2"/>
<organism evidence="11 12">
    <name type="scientific">Pyrococcus horikoshii</name>
    <dbReference type="NCBI Taxonomy" id="53953"/>
    <lineage>
        <taxon>Archaea</taxon>
        <taxon>Methanobacteriati</taxon>
        <taxon>Methanobacteriota</taxon>
        <taxon>Thermococci</taxon>
        <taxon>Thermococcales</taxon>
        <taxon>Thermococcaceae</taxon>
        <taxon>Pyrococcus</taxon>
    </lineage>
</organism>
<dbReference type="Pfam" id="PF02730">
    <property type="entry name" value="AFOR_N"/>
    <property type="match status" value="1"/>
</dbReference>
<evidence type="ECO:0000256" key="2">
    <source>
        <dbReference type="ARBA" id="ARBA00011032"/>
    </source>
</evidence>
<evidence type="ECO:0000259" key="10">
    <source>
        <dbReference type="SMART" id="SM00790"/>
    </source>
</evidence>
<dbReference type="GO" id="GO:0009055">
    <property type="term" value="F:electron transfer activity"/>
    <property type="evidence" value="ECO:0007669"/>
    <property type="project" value="InterPro"/>
</dbReference>
<dbReference type="SMART" id="SM00790">
    <property type="entry name" value="AFOR_N"/>
    <property type="match status" value="1"/>
</dbReference>
<dbReference type="GO" id="GO:0016625">
    <property type="term" value="F:oxidoreductase activity, acting on the aldehyde or oxo group of donors, iron-sulfur protein as acceptor"/>
    <property type="evidence" value="ECO:0007669"/>
    <property type="project" value="InterPro"/>
</dbReference>
<dbReference type="InterPro" id="IPR036021">
    <property type="entry name" value="Tungsten_al_ferr_oxy-like_C"/>
</dbReference>
<dbReference type="OMA" id="CRFHRGW"/>
<evidence type="ECO:0000256" key="8">
    <source>
        <dbReference type="ARBA" id="ARBA00023245"/>
    </source>
</evidence>
<dbReference type="GO" id="GO:0046872">
    <property type="term" value="F:metal ion binding"/>
    <property type="evidence" value="ECO:0007669"/>
    <property type="project" value="UniProtKB-KW"/>
</dbReference>
<dbReference type="InterPro" id="IPR013983">
    <property type="entry name" value="Ald_Fedxn_OxRdtase_N"/>
</dbReference>
<dbReference type="EMBL" id="DUJN01000004">
    <property type="protein sequence ID" value="HII60959.1"/>
    <property type="molecule type" value="Genomic_DNA"/>
</dbReference>
<dbReference type="Pfam" id="PF01314">
    <property type="entry name" value="AFOR_C"/>
    <property type="match status" value="1"/>
</dbReference>
<dbReference type="SUPFAM" id="SSF56228">
    <property type="entry name" value="Aldehyde ferredoxin oxidoreductase, N-terminal domain"/>
    <property type="match status" value="1"/>
</dbReference>
<dbReference type="GeneID" id="1444350"/>
<comment type="cofactor">
    <cofactor evidence="9">
        <name>tungstopterin</name>
        <dbReference type="ChEBI" id="CHEBI:30402"/>
    </cofactor>
</comment>
<dbReference type="SUPFAM" id="SSF48310">
    <property type="entry name" value="Aldehyde ferredoxin oxidoreductase, C-terminal domains"/>
    <property type="match status" value="1"/>
</dbReference>
<comment type="cofactor">
    <cofactor evidence="1">
        <name>[4Fe-4S] cluster</name>
        <dbReference type="ChEBI" id="CHEBI:49883"/>
    </cofactor>
</comment>
<evidence type="ECO:0000256" key="1">
    <source>
        <dbReference type="ARBA" id="ARBA00001966"/>
    </source>
</evidence>
<evidence type="ECO:0000256" key="4">
    <source>
        <dbReference type="ARBA" id="ARBA00022723"/>
    </source>
</evidence>
<evidence type="ECO:0000256" key="3">
    <source>
        <dbReference type="ARBA" id="ARBA00022485"/>
    </source>
</evidence>
<protein>
    <submittedName>
        <fullName evidence="11">Aldehyde ferredoxin oxidoreductase family protein</fullName>
    </submittedName>
</protein>
<dbReference type="Gene3D" id="1.10.569.10">
    <property type="entry name" value="Aldehyde Ferredoxin Oxidoreductase Protein, subunit A, domain 2"/>
    <property type="match status" value="1"/>
</dbReference>
<dbReference type="Proteomes" id="UP000617544">
    <property type="component" value="Unassembled WGS sequence"/>
</dbReference>
<keyword evidence="6" id="KW-0408">Iron</keyword>
<dbReference type="PANTHER" id="PTHR30038">
    <property type="entry name" value="ALDEHYDE FERREDOXIN OXIDOREDUCTASE"/>
    <property type="match status" value="1"/>
</dbReference>
<dbReference type="PANTHER" id="PTHR30038:SF7">
    <property type="entry name" value="TUNGSTEN-CONTAINING GLYCERALDEHYDE-3-PHOSPHATE:FERREDOXIN OXIDOREDUCTASE"/>
    <property type="match status" value="1"/>
</dbReference>
<comment type="caution">
    <text evidence="11">The sequence shown here is derived from an EMBL/GenBank/DDBJ whole genome shotgun (WGS) entry which is preliminary data.</text>
</comment>
<dbReference type="GO" id="GO:0051539">
    <property type="term" value="F:4 iron, 4 sulfur cluster binding"/>
    <property type="evidence" value="ECO:0007669"/>
    <property type="project" value="UniProtKB-KW"/>
</dbReference>
<gene>
    <name evidence="11" type="ORF">HA331_04265</name>
</gene>
<keyword evidence="4" id="KW-0479">Metal-binding</keyword>
<comment type="similarity">
    <text evidence="2">Belongs to the AOR/FOR family.</text>
</comment>
<evidence type="ECO:0000313" key="12">
    <source>
        <dbReference type="Proteomes" id="UP000617544"/>
    </source>
</evidence>
<feature type="domain" description="Aldehyde ferredoxin oxidoreductase N-terminal" evidence="10">
    <location>
        <begin position="1"/>
        <end position="228"/>
    </location>
</feature>
<evidence type="ECO:0000256" key="5">
    <source>
        <dbReference type="ARBA" id="ARBA00023002"/>
    </source>
</evidence>
<dbReference type="InterPro" id="IPR051919">
    <property type="entry name" value="W-dependent_AOR"/>
</dbReference>
<dbReference type="InterPro" id="IPR053617">
    <property type="entry name" value="GAPOR"/>
</dbReference>
<proteinExistence type="inferred from homology"/>
<evidence type="ECO:0000256" key="6">
    <source>
        <dbReference type="ARBA" id="ARBA00023004"/>
    </source>
</evidence>
<reference evidence="11" key="1">
    <citation type="journal article" date="2020" name="bioRxiv">
        <title>A rank-normalized archaeal taxonomy based on genome phylogeny resolves widespread incomplete and uneven classifications.</title>
        <authorList>
            <person name="Rinke C."/>
            <person name="Chuvochina M."/>
            <person name="Mussig A.J."/>
            <person name="Chaumeil P.-A."/>
            <person name="Waite D.W."/>
            <person name="Whitman W.B."/>
            <person name="Parks D.H."/>
            <person name="Hugenholtz P."/>
        </authorList>
    </citation>
    <scope>NUCLEOTIDE SEQUENCE</scope>
    <source>
        <strain evidence="11">UBA8834</strain>
    </source>
</reference>
<dbReference type="InterPro" id="IPR013984">
    <property type="entry name" value="Ald_Fedxn_OxRdtase_dom2"/>
</dbReference>
<dbReference type="InterPro" id="IPR001203">
    <property type="entry name" value="OxRdtase_Ald_Fedxn_C"/>
</dbReference>
<dbReference type="NCBIfam" id="NF040818">
    <property type="entry name" value="GAPOR_Arch"/>
    <property type="match status" value="1"/>
</dbReference>
<name>A0A832T8V2_PYRHR</name>
<dbReference type="Gene3D" id="3.60.9.10">
    <property type="entry name" value="Aldehyde ferredoxin oxidoreductase, N-terminal domain"/>
    <property type="match status" value="1"/>
</dbReference>
<keyword evidence="5" id="KW-0560">Oxidoreductase</keyword>
<evidence type="ECO:0000256" key="9">
    <source>
        <dbReference type="ARBA" id="ARBA00049934"/>
    </source>
</evidence>
<keyword evidence="7" id="KW-0411">Iron-sulfur</keyword>
<dbReference type="RefSeq" id="WP_010884563.1">
    <property type="nucleotide sequence ID" value="NZ_DUJN01000004.1"/>
</dbReference>
<dbReference type="InterPro" id="IPR036503">
    <property type="entry name" value="Ald_Fedxn_OxRdtase_N_sf"/>
</dbReference>
<keyword evidence="8" id="KW-0826">Tungsten</keyword>
<sequence>MRFSVLKLDVEKKEVKLEDVDIPEVYGIIDYGIHIHNKLKTYEIEPYDPRNVVIIGKGPFAGSALPGSHRLVFFYRSPLYGTLFPSTMGGASYQFQHVGVDFVEVHGRSEKPTVVIMKNDGENVSVSFYEIELEKVIEIWKGYKGEEGVYALTQYLLDNLSPEFEGMEFRIAVVGPASLNTNYGAVFSQALRNGKRAIGSEDWAARGGTGSVLLRAHNVVGIAFGGKKRKKKFPGEDITNMSTAKRIVEGVHKKPYNDVVTSATTKYRYNPKLRTGGTFGGNYPAEGELVPILNWQMPYIPKEDRIKLHELIMKYYWEPFNKESIEPKNWTTCGEPCPAVCKKHRRGHHVEYEPYEANGPLSGSISLYASDISVHAVDAMGFDAIEFGGTAAWIFELIHRGLLKPEEVGISDKPRFSKEDLMNDPEGTSEHNAKLVAELAHSVAFAKTEIAKIVGLGKRKASRILDEKFKDRLKYGESFKDYAVYTPLGEDGEINPTMYWAIGNYIPLPIQGRYWTFYAFGTFLEPEELAEKIVSSALWEFWYDNVGWCRFHRKWLKPTLKTLFMEAYGENVDMEEHAKKQIRRLIDYAKKAGYVPVFWDSMRVIDLVSKGSEEFGNEKWSEKFRKDKIGTAKEYLKRVLEAYSLLMGTDWRI</sequence>
<keyword evidence="3" id="KW-0004">4Fe-4S</keyword>
<evidence type="ECO:0000313" key="11">
    <source>
        <dbReference type="EMBL" id="HII60959.1"/>
    </source>
</evidence>
<evidence type="ECO:0000256" key="7">
    <source>
        <dbReference type="ARBA" id="ARBA00023014"/>
    </source>
</evidence>
<accession>A0A832T8V2</accession>